<dbReference type="FunFam" id="3.30.160.60:FF:001927">
    <property type="entry name" value="Zinc finger protein 1184"/>
    <property type="match status" value="1"/>
</dbReference>
<evidence type="ECO:0000256" key="1">
    <source>
        <dbReference type="ARBA" id="ARBA00004123"/>
    </source>
</evidence>
<dbReference type="SUPFAM" id="SSF57667">
    <property type="entry name" value="beta-beta-alpha zinc fingers"/>
    <property type="match status" value="3"/>
</dbReference>
<dbReference type="Pfam" id="PF00096">
    <property type="entry name" value="zf-C2H2"/>
    <property type="match status" value="4"/>
</dbReference>
<dbReference type="AlphaFoldDB" id="A0AAN4ZJQ7"/>
<name>A0AAN4ZJQ7_9BILA</name>
<dbReference type="PROSITE" id="PS50157">
    <property type="entry name" value="ZINC_FINGER_C2H2_2"/>
    <property type="match status" value="7"/>
</dbReference>
<feature type="domain" description="C2H2-type" evidence="8">
    <location>
        <begin position="152"/>
        <end position="173"/>
    </location>
</feature>
<feature type="domain" description="C2H2-type" evidence="8">
    <location>
        <begin position="179"/>
        <end position="206"/>
    </location>
</feature>
<accession>A0AAN4ZJQ7</accession>
<proteinExistence type="predicted"/>
<keyword evidence="6" id="KW-0539">Nucleus</keyword>
<feature type="domain" description="C2H2-type" evidence="8">
    <location>
        <begin position="119"/>
        <end position="146"/>
    </location>
</feature>
<dbReference type="PROSITE" id="PS00028">
    <property type="entry name" value="ZINC_FINGER_C2H2_1"/>
    <property type="match status" value="5"/>
</dbReference>
<evidence type="ECO:0000313" key="9">
    <source>
        <dbReference type="EMBL" id="GMR41139.1"/>
    </source>
</evidence>
<feature type="non-terminal residue" evidence="9">
    <location>
        <position position="1"/>
    </location>
</feature>
<dbReference type="GO" id="GO:0008270">
    <property type="term" value="F:zinc ion binding"/>
    <property type="evidence" value="ECO:0007669"/>
    <property type="project" value="UniProtKB-KW"/>
</dbReference>
<reference evidence="10" key="1">
    <citation type="submission" date="2022-10" db="EMBL/GenBank/DDBJ databases">
        <title>Genome assembly of Pristionchus species.</title>
        <authorList>
            <person name="Yoshida K."/>
            <person name="Sommer R.J."/>
        </authorList>
    </citation>
    <scope>NUCLEOTIDE SEQUENCE [LARGE SCALE GENOMIC DNA]</scope>
    <source>
        <strain evidence="10">RS5460</strain>
    </source>
</reference>
<dbReference type="PANTHER" id="PTHR24381:SF393">
    <property type="entry name" value="CHROMATIN-LINKED ADAPTOR FOR MSL PROTEINS, ISOFORM B"/>
    <property type="match status" value="1"/>
</dbReference>
<organism evidence="9 10">
    <name type="scientific">Pristionchus mayeri</name>
    <dbReference type="NCBI Taxonomy" id="1317129"/>
    <lineage>
        <taxon>Eukaryota</taxon>
        <taxon>Metazoa</taxon>
        <taxon>Ecdysozoa</taxon>
        <taxon>Nematoda</taxon>
        <taxon>Chromadorea</taxon>
        <taxon>Rhabditida</taxon>
        <taxon>Rhabditina</taxon>
        <taxon>Diplogasteromorpha</taxon>
        <taxon>Diplogasteroidea</taxon>
        <taxon>Neodiplogasteridae</taxon>
        <taxon>Pristionchus</taxon>
    </lineage>
</organism>
<dbReference type="Proteomes" id="UP001328107">
    <property type="component" value="Unassembled WGS sequence"/>
</dbReference>
<feature type="domain" description="C2H2-type" evidence="8">
    <location>
        <begin position="213"/>
        <end position="237"/>
    </location>
</feature>
<keyword evidence="5" id="KW-0862">Zinc</keyword>
<dbReference type="Gene3D" id="3.30.160.60">
    <property type="entry name" value="Classic Zinc Finger"/>
    <property type="match status" value="4"/>
</dbReference>
<dbReference type="SMART" id="SM00355">
    <property type="entry name" value="ZnF_C2H2"/>
    <property type="match status" value="7"/>
</dbReference>
<dbReference type="PANTHER" id="PTHR24381">
    <property type="entry name" value="ZINC FINGER PROTEIN"/>
    <property type="match status" value="1"/>
</dbReference>
<evidence type="ECO:0000256" key="5">
    <source>
        <dbReference type="ARBA" id="ARBA00022833"/>
    </source>
</evidence>
<protein>
    <recommendedName>
        <fullName evidence="8">C2H2-type domain-containing protein</fullName>
    </recommendedName>
</protein>
<dbReference type="EMBL" id="BTRK01000003">
    <property type="protein sequence ID" value="GMR41139.1"/>
    <property type="molecule type" value="Genomic_DNA"/>
</dbReference>
<sequence>YDPRKEEFKSKMCGKFLSCRPALIHHMQTHLDENDPKNAEILRPFKCTQCGKGFRQSQNLKHHMNMHAEILICFFPDDSDPRKVKHKCDICNAILRNSSDLNRHKQTHLTDNDPRKPKHACNVCGKTFSESKNCYRHQLTHLADNDPRKPKHACNVCGKTFSESKNRYRHQQTKKKIVFECDLCDKKYRRKESLNAHKISHNESENKTSKKEFACKICGKRLKSQEYLLRHERSHLG</sequence>
<feature type="domain" description="C2H2-type" evidence="8">
    <location>
        <begin position="8"/>
        <end position="35"/>
    </location>
</feature>
<comment type="subcellular location">
    <subcellularLocation>
        <location evidence="1">Nucleus</location>
    </subcellularLocation>
</comment>
<keyword evidence="4 7" id="KW-0863">Zinc-finger</keyword>
<dbReference type="InterPro" id="IPR013087">
    <property type="entry name" value="Znf_C2H2_type"/>
</dbReference>
<evidence type="ECO:0000256" key="4">
    <source>
        <dbReference type="ARBA" id="ARBA00022771"/>
    </source>
</evidence>
<keyword evidence="2" id="KW-0479">Metal-binding</keyword>
<dbReference type="Pfam" id="PF13912">
    <property type="entry name" value="zf-C2H2_6"/>
    <property type="match status" value="1"/>
</dbReference>
<evidence type="ECO:0000256" key="6">
    <source>
        <dbReference type="ARBA" id="ARBA00023242"/>
    </source>
</evidence>
<dbReference type="GO" id="GO:0005634">
    <property type="term" value="C:nucleus"/>
    <property type="evidence" value="ECO:0007669"/>
    <property type="project" value="UniProtKB-SubCell"/>
</dbReference>
<dbReference type="InterPro" id="IPR036236">
    <property type="entry name" value="Znf_C2H2_sf"/>
</dbReference>
<dbReference type="GO" id="GO:0000977">
    <property type="term" value="F:RNA polymerase II transcription regulatory region sequence-specific DNA binding"/>
    <property type="evidence" value="ECO:0007669"/>
    <property type="project" value="TreeGrafter"/>
</dbReference>
<keyword evidence="3" id="KW-0677">Repeat</keyword>
<evidence type="ECO:0000256" key="7">
    <source>
        <dbReference type="PROSITE-ProRule" id="PRU00042"/>
    </source>
</evidence>
<dbReference type="GO" id="GO:0000981">
    <property type="term" value="F:DNA-binding transcription factor activity, RNA polymerase II-specific"/>
    <property type="evidence" value="ECO:0007669"/>
    <property type="project" value="TreeGrafter"/>
</dbReference>
<evidence type="ECO:0000256" key="3">
    <source>
        <dbReference type="ARBA" id="ARBA00022737"/>
    </source>
</evidence>
<evidence type="ECO:0000313" key="10">
    <source>
        <dbReference type="Proteomes" id="UP001328107"/>
    </source>
</evidence>
<keyword evidence="10" id="KW-1185">Reference proteome</keyword>
<evidence type="ECO:0000256" key="2">
    <source>
        <dbReference type="ARBA" id="ARBA00022723"/>
    </source>
</evidence>
<feature type="domain" description="C2H2-type" evidence="8">
    <location>
        <begin position="86"/>
        <end position="113"/>
    </location>
</feature>
<evidence type="ECO:0000259" key="8">
    <source>
        <dbReference type="PROSITE" id="PS50157"/>
    </source>
</evidence>
<feature type="domain" description="C2H2-type" evidence="8">
    <location>
        <begin position="45"/>
        <end position="68"/>
    </location>
</feature>
<gene>
    <name evidence="9" type="ORF">PMAYCL1PPCAC_11334</name>
</gene>
<comment type="caution">
    <text evidence="9">The sequence shown here is derived from an EMBL/GenBank/DDBJ whole genome shotgun (WGS) entry which is preliminary data.</text>
</comment>